<dbReference type="InterPro" id="IPR050678">
    <property type="entry name" value="DNA_Partitioning_ATPase"/>
</dbReference>
<dbReference type="Pfam" id="PF02604">
    <property type="entry name" value="PhdYeFM_antitox"/>
    <property type="match status" value="1"/>
</dbReference>
<sequence>MAKRFGVSDLRQQLPSLLDKVQAQGEEIIVTRNGKDIAKVSPVARPGTRGPQVIALTSLKGGVGKTTLAMHLARVIADERENVVVIDADNEMSALRWRAQASDLSPEGLPFGVVAAERDQIMKQVQALKHQGHTVIIDTPPNDREMLRSAATIADLALVPVLPTALDVDRGAVSLRLLEDMAFAVPNLRFAALLNRAASRQRQTREADEVLNQTVRIHTVIPQLNAYQEAFGLTPRRLSHVQDLWEEIQKRFGSDL</sequence>
<dbReference type="InterPro" id="IPR036165">
    <property type="entry name" value="YefM-like_sf"/>
</dbReference>
<evidence type="ECO:0000259" key="2">
    <source>
        <dbReference type="Pfam" id="PF01656"/>
    </source>
</evidence>
<dbReference type="AlphaFoldDB" id="A0AAV4K7Z9"/>
<dbReference type="SUPFAM" id="SSF143120">
    <property type="entry name" value="YefM-like"/>
    <property type="match status" value="1"/>
</dbReference>
<proteinExistence type="inferred from homology"/>
<dbReference type="NCBIfam" id="TIGR01552">
    <property type="entry name" value="phd_fam"/>
    <property type="match status" value="1"/>
</dbReference>
<comment type="caution">
    <text evidence="3">The sequence shown here is derived from an EMBL/GenBank/DDBJ whole genome shotgun (WGS) entry which is preliminary data.</text>
</comment>
<reference evidence="4" key="1">
    <citation type="journal article" date="2014" name="Int. J. Syst. Evol. Microbiol.">
        <title>Complete genome of a new Firmicutes species belonging to the dominant human colonic microbiota ('Ruminococcus bicirculans') reveals two chromosomes and a selective capacity to utilize plant glucans.</title>
        <authorList>
            <consortium name="NISC Comparative Sequencing Program"/>
            <person name="Wegmann U."/>
            <person name="Louis P."/>
            <person name="Goesmann A."/>
            <person name="Henrissat B."/>
            <person name="Duncan S.H."/>
            <person name="Flint H.J."/>
        </authorList>
    </citation>
    <scope>NUCLEOTIDE SEQUENCE</scope>
    <source>
        <strain evidence="4">CGMCC 1.8884</strain>
    </source>
</reference>
<dbReference type="CDD" id="cd02042">
    <property type="entry name" value="ParAB_family"/>
    <property type="match status" value="1"/>
</dbReference>
<name>A0AAV4K7Z9_9DEIO</name>
<evidence type="ECO:0000313" key="6">
    <source>
        <dbReference type="Proteomes" id="UP000652720"/>
    </source>
</evidence>
<dbReference type="Gene3D" id="3.40.50.300">
    <property type="entry name" value="P-loop containing nucleotide triphosphate hydrolases"/>
    <property type="match status" value="1"/>
</dbReference>
<feature type="domain" description="CobQ/CobB/MinD/ParA nucleotide binding" evidence="2">
    <location>
        <begin position="54"/>
        <end position="230"/>
    </location>
</feature>
<dbReference type="RefSeq" id="WP_017870730.1">
    <property type="nucleotide sequence ID" value="NZ_BMLZ01000030.1"/>
</dbReference>
<organism evidence="3 6">
    <name type="scientific">Deinococcus wulumuqiensis</name>
    <dbReference type="NCBI Taxonomy" id="980427"/>
    <lineage>
        <taxon>Bacteria</taxon>
        <taxon>Thermotogati</taxon>
        <taxon>Deinococcota</taxon>
        <taxon>Deinococci</taxon>
        <taxon>Deinococcales</taxon>
        <taxon>Deinococcaceae</taxon>
        <taxon>Deinococcus</taxon>
    </lineage>
</organism>
<dbReference type="Proteomes" id="UP000652720">
    <property type="component" value="Unassembled WGS sequence"/>
</dbReference>
<protein>
    <recommendedName>
        <fullName evidence="2">CobQ/CobB/MinD/ParA nucleotide binding domain-containing protein</fullName>
    </recommendedName>
</protein>
<comment type="similarity">
    <text evidence="1">Belongs to the phD/YefM antitoxin family.</text>
</comment>
<evidence type="ECO:0000313" key="3">
    <source>
        <dbReference type="EMBL" id="GGI87765.1"/>
    </source>
</evidence>
<reference evidence="3" key="2">
    <citation type="journal article" date="2014" name="Int. J. Syst. Evol. Microbiol.">
        <title>Complete genome sequence of Corynebacterium casei LMG S-19264T (=DSM 44701T), isolated from a smear-ripened cheese.</title>
        <authorList>
            <consortium name="US DOE Joint Genome Institute (JGI-PGF)"/>
            <person name="Walter F."/>
            <person name="Albersmeier A."/>
            <person name="Kalinowski J."/>
            <person name="Ruckert C."/>
        </authorList>
    </citation>
    <scope>NUCLEOTIDE SEQUENCE</scope>
    <source>
        <strain evidence="3">CGMCC 1.8885</strain>
    </source>
</reference>
<evidence type="ECO:0000313" key="5">
    <source>
        <dbReference type="Proteomes" id="UP000630135"/>
    </source>
</evidence>
<dbReference type="InterPro" id="IPR002586">
    <property type="entry name" value="CobQ/CobB/MinD/ParA_Nub-bd_dom"/>
</dbReference>
<reference evidence="5" key="3">
    <citation type="journal article" date="2019" name="Int. J. Syst. Evol. Microbiol.">
        <title>The Global Catalogue of Microorganisms (GCM) 10K type strain sequencing project: providing services to taxonomists for standard genome sequencing and annotation.</title>
        <authorList>
            <consortium name="The Broad Institute Genomics Platform"/>
            <consortium name="The Broad Institute Genome Sequencing Center for Infectious Disease"/>
            <person name="Wu L."/>
            <person name="Ma J."/>
        </authorList>
    </citation>
    <scope>NUCLEOTIDE SEQUENCE [LARGE SCALE GENOMIC DNA]</scope>
    <source>
        <strain evidence="5">CGMCC 1.8884</strain>
    </source>
</reference>
<dbReference type="InterPro" id="IPR027417">
    <property type="entry name" value="P-loop_NTPase"/>
</dbReference>
<dbReference type="Pfam" id="PF01656">
    <property type="entry name" value="CbiA"/>
    <property type="match status" value="1"/>
</dbReference>
<dbReference type="Gene3D" id="3.40.1620.10">
    <property type="entry name" value="YefM-like domain"/>
    <property type="match status" value="1"/>
</dbReference>
<keyword evidence="5" id="KW-1185">Reference proteome</keyword>
<dbReference type="PANTHER" id="PTHR13696:SF96">
    <property type="entry name" value="COBQ_COBB_MIND_PARA NUCLEOTIDE BINDING DOMAIN-CONTAINING PROTEIN"/>
    <property type="match status" value="1"/>
</dbReference>
<dbReference type="EMBL" id="BMLZ01000030">
    <property type="protein sequence ID" value="GGP30528.1"/>
    <property type="molecule type" value="Genomic_DNA"/>
</dbReference>
<dbReference type="SUPFAM" id="SSF52540">
    <property type="entry name" value="P-loop containing nucleoside triphosphate hydrolases"/>
    <property type="match status" value="1"/>
</dbReference>
<dbReference type="Proteomes" id="UP000630135">
    <property type="component" value="Unassembled WGS sequence"/>
</dbReference>
<dbReference type="InterPro" id="IPR006442">
    <property type="entry name" value="Antitoxin_Phd/YefM"/>
</dbReference>
<evidence type="ECO:0000256" key="1">
    <source>
        <dbReference type="ARBA" id="ARBA00009981"/>
    </source>
</evidence>
<dbReference type="GeneID" id="59166798"/>
<dbReference type="PANTHER" id="PTHR13696">
    <property type="entry name" value="P-LOOP CONTAINING NUCLEOSIDE TRIPHOSPHATE HYDROLASE"/>
    <property type="match status" value="1"/>
</dbReference>
<gene>
    <name evidence="4" type="ORF">GCM10008021_21790</name>
    <name evidence="3" type="ORF">GCM10010914_22730</name>
</gene>
<reference evidence="3" key="4">
    <citation type="submission" date="2023-08" db="EMBL/GenBank/DDBJ databases">
        <authorList>
            <person name="Sun Q."/>
            <person name="Zhou Y."/>
        </authorList>
    </citation>
    <scope>NUCLEOTIDE SEQUENCE</scope>
    <source>
        <strain evidence="4">CGMCC 1.8884</strain>
        <strain evidence="3">CGMCC 1.8885</strain>
    </source>
</reference>
<accession>A0AAV4K7Z9</accession>
<dbReference type="EMBL" id="BMMA01000023">
    <property type="protein sequence ID" value="GGI87765.1"/>
    <property type="molecule type" value="Genomic_DNA"/>
</dbReference>
<evidence type="ECO:0000313" key="4">
    <source>
        <dbReference type="EMBL" id="GGP30528.1"/>
    </source>
</evidence>